<keyword evidence="3" id="KW-1185">Reference proteome</keyword>
<organism evidence="2 3">
    <name type="scientific">Hominenteromicrobium mulieris</name>
    <dbReference type="NCBI Taxonomy" id="2885357"/>
    <lineage>
        <taxon>Bacteria</taxon>
        <taxon>Bacillati</taxon>
        <taxon>Bacillota</taxon>
        <taxon>Clostridia</taxon>
        <taxon>Eubacteriales</taxon>
        <taxon>Oscillospiraceae</taxon>
        <taxon>Hominenteromicrobium</taxon>
    </lineage>
</organism>
<dbReference type="EMBL" id="JAJEQC010000005">
    <property type="protein sequence ID" value="MCC2136709.1"/>
    <property type="molecule type" value="Genomic_DNA"/>
</dbReference>
<sequence length="199" mass="21056">MQAAEMQIKTENSVEAASAILRTLRHAVPVLLALLIALLAAAPVLADETDEAITDTETVSAEPTEDLRDDYTAVAAQLEAVARAEGRDMADKMLSTALHSLTGTSVDTDDAESAVSAAAAPEAAEPKAVVVNASVQAGAKWSAKGILPFLAVVLLAFLGLSLAVRPMRRRRVHSARAYRPMRDRTLNDTAFQSRAHSAL</sequence>
<evidence type="ECO:0000313" key="3">
    <source>
        <dbReference type="Proteomes" id="UP001199424"/>
    </source>
</evidence>
<dbReference type="AlphaFoldDB" id="A0AAE3AHF0"/>
<dbReference type="RefSeq" id="WP_308449106.1">
    <property type="nucleotide sequence ID" value="NZ_JAJEQC010000005.1"/>
</dbReference>
<comment type="caution">
    <text evidence="2">The sequence shown here is derived from an EMBL/GenBank/DDBJ whole genome shotgun (WGS) entry which is preliminary data.</text>
</comment>
<proteinExistence type="predicted"/>
<keyword evidence="1" id="KW-0812">Transmembrane</keyword>
<name>A0AAE3AHF0_9FIRM</name>
<gene>
    <name evidence="2" type="ORF">LKD31_06730</name>
</gene>
<evidence type="ECO:0008006" key="4">
    <source>
        <dbReference type="Google" id="ProtNLM"/>
    </source>
</evidence>
<keyword evidence="1" id="KW-1133">Transmembrane helix</keyword>
<accession>A0AAE3AHF0</accession>
<feature type="transmembrane region" description="Helical" evidence="1">
    <location>
        <begin position="146"/>
        <end position="164"/>
    </location>
</feature>
<evidence type="ECO:0000256" key="1">
    <source>
        <dbReference type="SAM" id="Phobius"/>
    </source>
</evidence>
<reference evidence="2" key="1">
    <citation type="submission" date="2021-10" db="EMBL/GenBank/DDBJ databases">
        <title>Anaerobic single-cell dispensing facilitates the cultivation of human gut bacteria.</title>
        <authorList>
            <person name="Afrizal A."/>
        </authorList>
    </citation>
    <scope>NUCLEOTIDE SEQUENCE</scope>
    <source>
        <strain evidence="2">CLA-AA-H250</strain>
    </source>
</reference>
<dbReference type="Proteomes" id="UP001199424">
    <property type="component" value="Unassembled WGS sequence"/>
</dbReference>
<protein>
    <recommendedName>
        <fullName evidence="4">Transmembrane protein</fullName>
    </recommendedName>
</protein>
<evidence type="ECO:0000313" key="2">
    <source>
        <dbReference type="EMBL" id="MCC2136709.1"/>
    </source>
</evidence>
<keyword evidence="1" id="KW-0472">Membrane</keyword>